<evidence type="ECO:0000313" key="2">
    <source>
        <dbReference type="Proteomes" id="UP000235786"/>
    </source>
</evidence>
<keyword evidence="2" id="KW-1185">Reference proteome</keyword>
<accession>A0A2J6S3M9</accession>
<dbReference type="Proteomes" id="UP000235786">
    <property type="component" value="Unassembled WGS sequence"/>
</dbReference>
<reference evidence="1 2" key="1">
    <citation type="submission" date="2016-04" db="EMBL/GenBank/DDBJ databases">
        <title>A degradative enzymes factory behind the ericoid mycorrhizal symbiosis.</title>
        <authorList>
            <consortium name="DOE Joint Genome Institute"/>
            <person name="Martino E."/>
            <person name="Morin E."/>
            <person name="Grelet G."/>
            <person name="Kuo A."/>
            <person name="Kohler A."/>
            <person name="Daghino S."/>
            <person name="Barry K."/>
            <person name="Choi C."/>
            <person name="Cichocki N."/>
            <person name="Clum A."/>
            <person name="Copeland A."/>
            <person name="Hainaut M."/>
            <person name="Haridas S."/>
            <person name="Labutti K."/>
            <person name="Lindquist E."/>
            <person name="Lipzen A."/>
            <person name="Khouja H.-R."/>
            <person name="Murat C."/>
            <person name="Ohm R."/>
            <person name="Olson A."/>
            <person name="Spatafora J."/>
            <person name="Veneault-Fourrey C."/>
            <person name="Henrissat B."/>
            <person name="Grigoriev I."/>
            <person name="Martin F."/>
            <person name="Perotto S."/>
        </authorList>
    </citation>
    <scope>NUCLEOTIDE SEQUENCE [LARGE SCALE GENOMIC DNA]</scope>
    <source>
        <strain evidence="1 2">F</strain>
    </source>
</reference>
<proteinExistence type="predicted"/>
<sequence length="159" mass="17898">MPPAIKTGKKGQMTRNEISNGNSYSIGVSTSRISCTSQVAMLEMTWIKDSVSWFERRRNVLGLGAIPASKDLELHFEILHVKSNQSPLLRKIKPSKVINVSLGVKAEFTAELMNELSINCTLIENWHHERPVIKVQNEVADEAEEKFDHSRLQENQAGI</sequence>
<dbReference type="EMBL" id="KZ613940">
    <property type="protein sequence ID" value="PMD45376.1"/>
    <property type="molecule type" value="Genomic_DNA"/>
</dbReference>
<dbReference type="AlphaFoldDB" id="A0A2J6S3M9"/>
<gene>
    <name evidence="1" type="ORF">L207DRAFT_508283</name>
</gene>
<name>A0A2J6S3M9_HYAVF</name>
<organism evidence="1 2">
    <name type="scientific">Hyaloscypha variabilis (strain UAMH 11265 / GT02V1 / F)</name>
    <name type="common">Meliniomyces variabilis</name>
    <dbReference type="NCBI Taxonomy" id="1149755"/>
    <lineage>
        <taxon>Eukaryota</taxon>
        <taxon>Fungi</taxon>
        <taxon>Dikarya</taxon>
        <taxon>Ascomycota</taxon>
        <taxon>Pezizomycotina</taxon>
        <taxon>Leotiomycetes</taxon>
        <taxon>Helotiales</taxon>
        <taxon>Hyaloscyphaceae</taxon>
        <taxon>Hyaloscypha</taxon>
        <taxon>Hyaloscypha variabilis</taxon>
    </lineage>
</organism>
<evidence type="ECO:0000313" key="1">
    <source>
        <dbReference type="EMBL" id="PMD45376.1"/>
    </source>
</evidence>
<protein>
    <submittedName>
        <fullName evidence="1">Uncharacterized protein</fullName>
    </submittedName>
</protein>